<evidence type="ECO:0000313" key="2">
    <source>
        <dbReference type="Proteomes" id="UP000306393"/>
    </source>
</evidence>
<proteinExistence type="predicted"/>
<reference evidence="1 2" key="1">
    <citation type="journal article" date="2019" name="Sci. Rep.">
        <title>Differences in resource use lead to coexistence of seed-transmitted microbial populations.</title>
        <authorList>
            <person name="Torres-Cortes G."/>
            <person name="Garcia B.J."/>
            <person name="Compant S."/>
            <person name="Rezki S."/>
            <person name="Jones P."/>
            <person name="Preveaux A."/>
            <person name="Briand M."/>
            <person name="Roulet A."/>
            <person name="Bouchez O."/>
            <person name="Jacobson D."/>
            <person name="Barret M."/>
        </authorList>
    </citation>
    <scope>NUCLEOTIDE SEQUENCE [LARGE SCALE GENOMIC DNA]</scope>
    <source>
        <strain evidence="1 2">CFBP13511</strain>
    </source>
</reference>
<sequence>MIKSVACLGVNYFMAVNGKNQTKWSKTDRKRGNKCEKEDIKSVKMHGKLKSRIFTKNKKGNKIIALPIK</sequence>
<protein>
    <submittedName>
        <fullName evidence="1">Uncharacterized protein</fullName>
    </submittedName>
</protein>
<name>A0A4U3FEE6_9GAMM</name>
<organism evidence="1 2">
    <name type="scientific">Erwinia persicina</name>
    <dbReference type="NCBI Taxonomy" id="55211"/>
    <lineage>
        <taxon>Bacteria</taxon>
        <taxon>Pseudomonadati</taxon>
        <taxon>Pseudomonadota</taxon>
        <taxon>Gammaproteobacteria</taxon>
        <taxon>Enterobacterales</taxon>
        <taxon>Erwiniaceae</taxon>
        <taxon>Erwinia</taxon>
    </lineage>
</organism>
<comment type="caution">
    <text evidence="1">The sequence shown here is derived from an EMBL/GenBank/DDBJ whole genome shotgun (WGS) entry which is preliminary data.</text>
</comment>
<dbReference type="EMBL" id="QGAC01000007">
    <property type="protein sequence ID" value="TKJ91246.1"/>
    <property type="molecule type" value="Genomic_DNA"/>
</dbReference>
<evidence type="ECO:0000313" key="1">
    <source>
        <dbReference type="EMBL" id="TKJ91246.1"/>
    </source>
</evidence>
<accession>A0A4U3FEE6</accession>
<dbReference type="Proteomes" id="UP000306393">
    <property type="component" value="Unassembled WGS sequence"/>
</dbReference>
<dbReference type="AlphaFoldDB" id="A0A4U3FEE6"/>
<gene>
    <name evidence="1" type="ORF">EpCFBP13511_08700</name>
</gene>